<evidence type="ECO:0000256" key="1">
    <source>
        <dbReference type="SAM" id="MobiDB-lite"/>
    </source>
</evidence>
<evidence type="ECO:0000313" key="2">
    <source>
        <dbReference type="EMBL" id="CAG8662611.1"/>
    </source>
</evidence>
<feature type="region of interest" description="Disordered" evidence="1">
    <location>
        <begin position="1"/>
        <end position="32"/>
    </location>
</feature>
<name>A0A9N9E7D6_9GLOM</name>
<feature type="compositionally biased region" description="Basic and acidic residues" evidence="1">
    <location>
        <begin position="1"/>
        <end position="10"/>
    </location>
</feature>
<keyword evidence="3" id="KW-1185">Reference proteome</keyword>
<gene>
    <name evidence="2" type="ORF">POCULU_LOCUS10535</name>
</gene>
<sequence length="70" mass="7396">LLPTKSHEARFGPNPDSAWTWPGTEPKTGPNALQSSDLVLDSGPTANHVTFTILELEMPVGPSDQSTGPV</sequence>
<reference evidence="2" key="1">
    <citation type="submission" date="2021-06" db="EMBL/GenBank/DDBJ databases">
        <authorList>
            <person name="Kallberg Y."/>
            <person name="Tangrot J."/>
            <person name="Rosling A."/>
        </authorList>
    </citation>
    <scope>NUCLEOTIDE SEQUENCE</scope>
    <source>
        <strain evidence="2">IA702</strain>
    </source>
</reference>
<dbReference type="Proteomes" id="UP000789572">
    <property type="component" value="Unassembled WGS sequence"/>
</dbReference>
<dbReference type="EMBL" id="CAJVPJ010005578">
    <property type="protein sequence ID" value="CAG8662611.1"/>
    <property type="molecule type" value="Genomic_DNA"/>
</dbReference>
<evidence type="ECO:0000313" key="3">
    <source>
        <dbReference type="Proteomes" id="UP000789572"/>
    </source>
</evidence>
<accession>A0A9N9E7D6</accession>
<comment type="caution">
    <text evidence="2">The sequence shown here is derived from an EMBL/GenBank/DDBJ whole genome shotgun (WGS) entry which is preliminary data.</text>
</comment>
<dbReference type="AlphaFoldDB" id="A0A9N9E7D6"/>
<feature type="non-terminal residue" evidence="2">
    <location>
        <position position="1"/>
    </location>
</feature>
<proteinExistence type="predicted"/>
<organism evidence="2 3">
    <name type="scientific">Paraglomus occultum</name>
    <dbReference type="NCBI Taxonomy" id="144539"/>
    <lineage>
        <taxon>Eukaryota</taxon>
        <taxon>Fungi</taxon>
        <taxon>Fungi incertae sedis</taxon>
        <taxon>Mucoromycota</taxon>
        <taxon>Glomeromycotina</taxon>
        <taxon>Glomeromycetes</taxon>
        <taxon>Paraglomerales</taxon>
        <taxon>Paraglomeraceae</taxon>
        <taxon>Paraglomus</taxon>
    </lineage>
</organism>
<protein>
    <submittedName>
        <fullName evidence="2">9053_t:CDS:1</fullName>
    </submittedName>
</protein>